<dbReference type="OrthoDB" id="1658724at2759"/>
<feature type="transmembrane region" description="Helical" evidence="5">
    <location>
        <begin position="79"/>
        <end position="102"/>
    </location>
</feature>
<dbReference type="InterPro" id="IPR006694">
    <property type="entry name" value="Fatty_acid_hydroxylase"/>
</dbReference>
<organism evidence="7 8">
    <name type="scientific">Albula goreensis</name>
    <dbReference type="NCBI Taxonomy" id="1534307"/>
    <lineage>
        <taxon>Eukaryota</taxon>
        <taxon>Metazoa</taxon>
        <taxon>Chordata</taxon>
        <taxon>Craniata</taxon>
        <taxon>Vertebrata</taxon>
        <taxon>Euteleostomi</taxon>
        <taxon>Actinopterygii</taxon>
        <taxon>Neopterygii</taxon>
        <taxon>Teleostei</taxon>
        <taxon>Albuliformes</taxon>
        <taxon>Albulidae</taxon>
        <taxon>Albula</taxon>
    </lineage>
</organism>
<protein>
    <recommendedName>
        <fullName evidence="6">Fatty acid hydroxylase domain-containing protein</fullName>
    </recommendedName>
</protein>
<reference evidence="7" key="1">
    <citation type="submission" date="2021-01" db="EMBL/GenBank/DDBJ databases">
        <authorList>
            <person name="Zahm M."/>
            <person name="Roques C."/>
            <person name="Cabau C."/>
            <person name="Klopp C."/>
            <person name="Donnadieu C."/>
            <person name="Jouanno E."/>
            <person name="Lampietro C."/>
            <person name="Louis A."/>
            <person name="Herpin A."/>
            <person name="Echchiki A."/>
            <person name="Berthelot C."/>
            <person name="Parey E."/>
            <person name="Roest-Crollius H."/>
            <person name="Braasch I."/>
            <person name="Postlethwait J."/>
            <person name="Bobe J."/>
            <person name="Montfort J."/>
            <person name="Bouchez O."/>
            <person name="Begum T."/>
            <person name="Mejri S."/>
            <person name="Adams A."/>
            <person name="Chen W.-J."/>
            <person name="Guiguen Y."/>
        </authorList>
    </citation>
    <scope>NUCLEOTIDE SEQUENCE</scope>
    <source>
        <tissue evidence="7">Blood</tissue>
    </source>
</reference>
<evidence type="ECO:0000313" key="8">
    <source>
        <dbReference type="Proteomes" id="UP000829720"/>
    </source>
</evidence>
<feature type="domain" description="Fatty acid hydroxylase" evidence="6">
    <location>
        <begin position="127"/>
        <end position="259"/>
    </location>
</feature>
<keyword evidence="4 5" id="KW-0472">Membrane</keyword>
<dbReference type="GO" id="GO:0016491">
    <property type="term" value="F:oxidoreductase activity"/>
    <property type="evidence" value="ECO:0007669"/>
    <property type="project" value="InterPro"/>
</dbReference>
<evidence type="ECO:0000256" key="1">
    <source>
        <dbReference type="ARBA" id="ARBA00004370"/>
    </source>
</evidence>
<evidence type="ECO:0000256" key="3">
    <source>
        <dbReference type="ARBA" id="ARBA00022989"/>
    </source>
</evidence>
<proteinExistence type="predicted"/>
<evidence type="ECO:0000313" key="7">
    <source>
        <dbReference type="EMBL" id="KAI1901096.1"/>
    </source>
</evidence>
<evidence type="ECO:0000259" key="6">
    <source>
        <dbReference type="Pfam" id="PF04116"/>
    </source>
</evidence>
<dbReference type="InterPro" id="IPR050307">
    <property type="entry name" value="Sterol_Desaturase_Related"/>
</dbReference>
<comment type="caution">
    <text evidence="7">The sequence shown here is derived from an EMBL/GenBank/DDBJ whole genome shotgun (WGS) entry which is preliminary data.</text>
</comment>
<dbReference type="GO" id="GO:0005506">
    <property type="term" value="F:iron ion binding"/>
    <property type="evidence" value="ECO:0007669"/>
    <property type="project" value="InterPro"/>
</dbReference>
<keyword evidence="3 5" id="KW-1133">Transmembrane helix</keyword>
<evidence type="ECO:0000256" key="2">
    <source>
        <dbReference type="ARBA" id="ARBA00022692"/>
    </source>
</evidence>
<dbReference type="GO" id="GO:0016020">
    <property type="term" value="C:membrane"/>
    <property type="evidence" value="ECO:0007669"/>
    <property type="project" value="UniProtKB-SubCell"/>
</dbReference>
<sequence>MNGTCELTVLPQVPLLQPGWDYIRQRQEFLLSPYLPACMAFLGHLFLCAPFLVLDVLGRRWSALNRYRISVNSENPVSFSRWFECILRIFWNYLTCIVPVTALLHKFRTPNLPVLAPTCAQVLWEIAVCLLLFDAFFFFWHMSMHRVSWLYHRVHRTHHQNQDTFALVAQDASWAELLSLQILALSSAALACCHPLSEILFHLLNTWLAAEDHSGYDFPWALHRLLPMFGGAPFHQLHHQKFRGNYAPYFKHWDWLFGTYLAEEVRKTRRS</sequence>
<feature type="transmembrane region" description="Helical" evidence="5">
    <location>
        <begin position="122"/>
        <end position="140"/>
    </location>
</feature>
<feature type="transmembrane region" description="Helical" evidence="5">
    <location>
        <begin position="34"/>
        <end position="58"/>
    </location>
</feature>
<dbReference type="Pfam" id="PF04116">
    <property type="entry name" value="FA_hydroxylase"/>
    <property type="match status" value="1"/>
</dbReference>
<dbReference type="AlphaFoldDB" id="A0A8T3DYS9"/>
<accession>A0A8T3DYS9</accession>
<dbReference type="Proteomes" id="UP000829720">
    <property type="component" value="Unassembled WGS sequence"/>
</dbReference>
<keyword evidence="8" id="KW-1185">Reference proteome</keyword>
<evidence type="ECO:0000256" key="4">
    <source>
        <dbReference type="ARBA" id="ARBA00023136"/>
    </source>
</evidence>
<dbReference type="EMBL" id="JAERUA010000004">
    <property type="protein sequence ID" value="KAI1901096.1"/>
    <property type="molecule type" value="Genomic_DNA"/>
</dbReference>
<keyword evidence="2 5" id="KW-0812">Transmembrane</keyword>
<comment type="subcellular location">
    <subcellularLocation>
        <location evidence="1">Membrane</location>
    </subcellularLocation>
</comment>
<evidence type="ECO:0000256" key="5">
    <source>
        <dbReference type="SAM" id="Phobius"/>
    </source>
</evidence>
<dbReference type="PANTHER" id="PTHR11863">
    <property type="entry name" value="STEROL DESATURASE"/>
    <property type="match status" value="1"/>
</dbReference>
<name>A0A8T3DYS9_9TELE</name>
<gene>
    <name evidence="7" type="ORF">AGOR_G00056620</name>
</gene>
<dbReference type="GO" id="GO:0008610">
    <property type="term" value="P:lipid biosynthetic process"/>
    <property type="evidence" value="ECO:0007669"/>
    <property type="project" value="InterPro"/>
</dbReference>